<feature type="transmembrane region" description="Helical" evidence="6">
    <location>
        <begin position="144"/>
        <end position="165"/>
    </location>
</feature>
<reference evidence="8" key="2">
    <citation type="journal article" date="2019" name="IMA Fungus">
        <title>Genome sequencing and comparison of five Tilletia species to identify candidate genes for the detection of regulated species infecting wheat.</title>
        <authorList>
            <person name="Nguyen H.D.T."/>
            <person name="Sultana T."/>
            <person name="Kesanakurti P."/>
            <person name="Hambleton S."/>
        </authorList>
    </citation>
    <scope>NUCLEOTIDE SEQUENCE</scope>
    <source>
        <strain evidence="8">DAOMC 236416</strain>
    </source>
</reference>
<evidence type="ECO:0000256" key="1">
    <source>
        <dbReference type="ARBA" id="ARBA00004141"/>
    </source>
</evidence>
<feature type="transmembrane region" description="Helical" evidence="6">
    <location>
        <begin position="376"/>
        <end position="396"/>
    </location>
</feature>
<dbReference type="EMBL" id="LWDF02000067">
    <property type="protein sequence ID" value="KAE8258523.1"/>
    <property type="molecule type" value="Genomic_DNA"/>
</dbReference>
<feature type="transmembrane region" description="Helical" evidence="6">
    <location>
        <begin position="104"/>
        <end position="124"/>
    </location>
</feature>
<feature type="transmembrane region" description="Helical" evidence="6">
    <location>
        <begin position="209"/>
        <end position="227"/>
    </location>
</feature>
<feature type="domain" description="EamA" evidence="7">
    <location>
        <begin position="144"/>
        <end position="253"/>
    </location>
</feature>
<feature type="transmembrane region" description="Helical" evidence="6">
    <location>
        <begin position="408"/>
        <end position="433"/>
    </location>
</feature>
<organism evidence="8 9">
    <name type="scientific">Tilletia indica</name>
    <dbReference type="NCBI Taxonomy" id="43049"/>
    <lineage>
        <taxon>Eukaryota</taxon>
        <taxon>Fungi</taxon>
        <taxon>Dikarya</taxon>
        <taxon>Basidiomycota</taxon>
        <taxon>Ustilaginomycotina</taxon>
        <taxon>Exobasidiomycetes</taxon>
        <taxon>Tilletiales</taxon>
        <taxon>Tilletiaceae</taxon>
        <taxon>Tilletia</taxon>
    </lineage>
</organism>
<evidence type="ECO:0000313" key="9">
    <source>
        <dbReference type="Proteomes" id="UP000077521"/>
    </source>
</evidence>
<dbReference type="InterPro" id="IPR037185">
    <property type="entry name" value="EmrE-like"/>
</dbReference>
<sequence>MASHKKHHNDDAEEEAAQPLLLPTSPTTTEDIESQGRPSTESTPAKATSTAIDVNPDHDDDEEEEGTIPFPSQPDPARRFRPRNYRAKRNLDHLQAWAQHNTGFLLLALAQLFYATMALFFKILNDLPPLPAKDGDEAHKPQAIGALQVIVVRMAVTALGCYIYLIFIARDPHPILGPPAVRKLLVFRGFSGFFGLFGLYFSLQYLSLADATVITFLSPLATALLAAPLLKEPLHSRQLVAGLVSVAGVVLIARPHFLFGRGAGAGGGGDLDELPVPGGDEGGAIGTGAIGFFSTPTKTMGSELEAVVAAAAGPVVGPIGAVVAAAASTLLSSTTTTAAPFLPTPTPSVFASAATATASAIISSHDTSKVTEPERVLAVAIALLGVLGSAGAYTSLRCIGHRASPTHSVAYFSSWSLLVASLGMIITGQPFIIPRDVRWGLLMILIGLCGLVAQILAAMGLAREKAGRATVAVYLQAPISVFYQLVLLQSPLEPLSAVGSGIILLASIWVTMGK</sequence>
<feature type="domain" description="EamA" evidence="7">
    <location>
        <begin position="382"/>
        <end position="511"/>
    </location>
</feature>
<reference evidence="8" key="1">
    <citation type="submission" date="2016-04" db="EMBL/GenBank/DDBJ databases">
        <authorList>
            <person name="Nguyen H.D."/>
            <person name="Samba Siva P."/>
            <person name="Cullis J."/>
            <person name="Levesque C.A."/>
            <person name="Hambleton S."/>
        </authorList>
    </citation>
    <scope>NUCLEOTIDE SEQUENCE</scope>
    <source>
        <strain evidence="8">DAOMC 236416</strain>
    </source>
</reference>
<evidence type="ECO:0000256" key="2">
    <source>
        <dbReference type="ARBA" id="ARBA00022692"/>
    </source>
</evidence>
<dbReference type="SUPFAM" id="SSF103481">
    <property type="entry name" value="Multidrug resistance efflux transporter EmrE"/>
    <property type="match status" value="2"/>
</dbReference>
<proteinExistence type="predicted"/>
<protein>
    <recommendedName>
        <fullName evidence="7">EamA domain-containing protein</fullName>
    </recommendedName>
</protein>
<evidence type="ECO:0000259" key="7">
    <source>
        <dbReference type="Pfam" id="PF00892"/>
    </source>
</evidence>
<feature type="transmembrane region" description="Helical" evidence="6">
    <location>
        <begin position="439"/>
        <end position="462"/>
    </location>
</feature>
<gene>
    <name evidence="8" type="ORF">A4X13_0g1639</name>
</gene>
<feature type="compositionally biased region" description="Polar residues" evidence="5">
    <location>
        <begin position="36"/>
        <end position="52"/>
    </location>
</feature>
<dbReference type="Proteomes" id="UP000077521">
    <property type="component" value="Unassembled WGS sequence"/>
</dbReference>
<comment type="caution">
    <text evidence="8">The sequence shown here is derived from an EMBL/GenBank/DDBJ whole genome shotgun (WGS) entry which is preliminary data.</text>
</comment>
<name>A0A177TKU3_9BASI</name>
<keyword evidence="4 6" id="KW-0472">Membrane</keyword>
<evidence type="ECO:0000256" key="3">
    <source>
        <dbReference type="ARBA" id="ARBA00022989"/>
    </source>
</evidence>
<evidence type="ECO:0000256" key="4">
    <source>
        <dbReference type="ARBA" id="ARBA00023136"/>
    </source>
</evidence>
<feature type="region of interest" description="Disordered" evidence="5">
    <location>
        <begin position="1"/>
        <end position="80"/>
    </location>
</feature>
<keyword evidence="9" id="KW-1185">Reference proteome</keyword>
<keyword evidence="3 6" id="KW-1133">Transmembrane helix</keyword>
<comment type="subcellular location">
    <subcellularLocation>
        <location evidence="1">Membrane</location>
        <topology evidence="1">Multi-pass membrane protein</topology>
    </subcellularLocation>
</comment>
<dbReference type="PANTHER" id="PTHR22911">
    <property type="entry name" value="ACYL-MALONYL CONDENSING ENZYME-RELATED"/>
    <property type="match status" value="1"/>
</dbReference>
<dbReference type="InterPro" id="IPR000620">
    <property type="entry name" value="EamA_dom"/>
</dbReference>
<evidence type="ECO:0000313" key="8">
    <source>
        <dbReference type="EMBL" id="KAE8258523.1"/>
    </source>
</evidence>
<dbReference type="Pfam" id="PF00892">
    <property type="entry name" value="EamA"/>
    <property type="match status" value="2"/>
</dbReference>
<keyword evidence="2 6" id="KW-0812">Transmembrane</keyword>
<feature type="transmembrane region" description="Helical" evidence="6">
    <location>
        <begin position="185"/>
        <end position="203"/>
    </location>
</feature>
<dbReference type="AlphaFoldDB" id="A0A177TKU3"/>
<feature type="transmembrane region" description="Helical" evidence="6">
    <location>
        <begin position="239"/>
        <end position="257"/>
    </location>
</feature>
<dbReference type="GO" id="GO:0016020">
    <property type="term" value="C:membrane"/>
    <property type="evidence" value="ECO:0007669"/>
    <property type="project" value="UniProtKB-SubCell"/>
</dbReference>
<feature type="compositionally biased region" description="Low complexity" evidence="5">
    <location>
        <begin position="19"/>
        <end position="29"/>
    </location>
</feature>
<evidence type="ECO:0000256" key="5">
    <source>
        <dbReference type="SAM" id="MobiDB-lite"/>
    </source>
</evidence>
<evidence type="ECO:0000256" key="6">
    <source>
        <dbReference type="SAM" id="Phobius"/>
    </source>
</evidence>
<dbReference type="PANTHER" id="PTHR22911:SF6">
    <property type="entry name" value="SOLUTE CARRIER FAMILY 35 MEMBER G1"/>
    <property type="match status" value="1"/>
</dbReference>
<accession>A0A177TKU3</accession>